<keyword evidence="3" id="KW-1185">Reference proteome</keyword>
<dbReference type="HOGENOM" id="CLU_691223_0_0_1"/>
<dbReference type="Proteomes" id="UP000008068">
    <property type="component" value="Unassembled WGS sequence"/>
</dbReference>
<dbReference type="EMBL" id="GL379908">
    <property type="protein sequence ID" value="EGT33973.1"/>
    <property type="molecule type" value="Genomic_DNA"/>
</dbReference>
<feature type="compositionally biased region" description="Polar residues" evidence="1">
    <location>
        <begin position="287"/>
        <end position="297"/>
    </location>
</feature>
<proteinExistence type="predicted"/>
<reference evidence="3" key="1">
    <citation type="submission" date="2011-07" db="EMBL/GenBank/DDBJ databases">
        <authorList>
            <consortium name="Caenorhabditis brenneri Sequencing and Analysis Consortium"/>
            <person name="Wilson R.K."/>
        </authorList>
    </citation>
    <scope>NUCLEOTIDE SEQUENCE [LARGE SCALE GENOMIC DNA]</scope>
    <source>
        <strain evidence="3">PB2801</strain>
    </source>
</reference>
<gene>
    <name evidence="2" type="ORF">CAEBREN_23352</name>
</gene>
<dbReference type="AlphaFoldDB" id="G0NM29"/>
<organism evidence="3">
    <name type="scientific">Caenorhabditis brenneri</name>
    <name type="common">Nematode worm</name>
    <dbReference type="NCBI Taxonomy" id="135651"/>
    <lineage>
        <taxon>Eukaryota</taxon>
        <taxon>Metazoa</taxon>
        <taxon>Ecdysozoa</taxon>
        <taxon>Nematoda</taxon>
        <taxon>Chromadorea</taxon>
        <taxon>Rhabditida</taxon>
        <taxon>Rhabditina</taxon>
        <taxon>Rhabditomorpha</taxon>
        <taxon>Rhabditoidea</taxon>
        <taxon>Rhabditidae</taxon>
        <taxon>Peloderinae</taxon>
        <taxon>Caenorhabditis</taxon>
    </lineage>
</organism>
<feature type="compositionally biased region" description="Basic and acidic residues" evidence="1">
    <location>
        <begin position="229"/>
        <end position="255"/>
    </location>
</feature>
<accession>G0NM29</accession>
<name>G0NM29_CAEBE</name>
<evidence type="ECO:0008006" key="4">
    <source>
        <dbReference type="Google" id="ProtNLM"/>
    </source>
</evidence>
<evidence type="ECO:0000313" key="2">
    <source>
        <dbReference type="EMBL" id="EGT33973.1"/>
    </source>
</evidence>
<dbReference type="InParanoid" id="G0NM29"/>
<feature type="region of interest" description="Disordered" evidence="1">
    <location>
        <begin position="215"/>
        <end position="297"/>
    </location>
</feature>
<sequence>MEQQALDNTVERMKKRRRANEAEEAFTRTQRVDSLQTVSSGYDKVRSLGFLFIMGASTSSIRRSLGSGSPSNRHISSIDRDADNIGSIVRNTNTPAQLPLHKEEEILEEIHHLLCVEEEFSSQDVELYEFIRMHLGLEECWTATTLKNYVITKLAPRLYKFPFPLKMITDISTALNIKYSKELELGIERRFNVGVHLKDDRTFHGLSFWPECAPAPTHQHQCAPRSGGSRREDNGREREESMNLEVPREARRNDSEISNLFTSPSIPRRIRRRSQTSNESESPERPPTSTQRTRFDPTQQRLAVRFVYRQYKEFGRGIRVNNNEFWRKFIRHELNSSEDKSPQAWRTQYVFLNLLGLSFEVIEIQLSSGAETSDLQDAIRSIQKARAVVIPGNGYQSSS</sequence>
<protein>
    <recommendedName>
        <fullName evidence="4">SPK domain-containing protein</fullName>
    </recommendedName>
</protein>
<evidence type="ECO:0000313" key="3">
    <source>
        <dbReference type="Proteomes" id="UP000008068"/>
    </source>
</evidence>
<evidence type="ECO:0000256" key="1">
    <source>
        <dbReference type="SAM" id="MobiDB-lite"/>
    </source>
</evidence>
<feature type="region of interest" description="Disordered" evidence="1">
    <location>
        <begin position="1"/>
        <end position="25"/>
    </location>
</feature>